<dbReference type="CDD" id="cd05233">
    <property type="entry name" value="SDR_c"/>
    <property type="match status" value="1"/>
</dbReference>
<dbReference type="Pfam" id="PF13561">
    <property type="entry name" value="adh_short_C2"/>
    <property type="match status" value="1"/>
</dbReference>
<dbReference type="InterPro" id="IPR002347">
    <property type="entry name" value="SDR_fam"/>
</dbReference>
<gene>
    <name evidence="5" type="ORF">UFOPK3927_01347</name>
</gene>
<comment type="similarity">
    <text evidence="1">Belongs to the short-chain dehydrogenases/reductases (SDR) family.</text>
</comment>
<reference evidence="5" key="1">
    <citation type="submission" date="2020-05" db="EMBL/GenBank/DDBJ databases">
        <authorList>
            <person name="Chiriac C."/>
            <person name="Salcher M."/>
            <person name="Ghai R."/>
            <person name="Kavagutti S V."/>
        </authorList>
    </citation>
    <scope>NUCLEOTIDE SEQUENCE</scope>
</reference>
<dbReference type="InterPro" id="IPR020904">
    <property type="entry name" value="Sc_DH/Rdtase_CS"/>
</dbReference>
<evidence type="ECO:0000256" key="3">
    <source>
        <dbReference type="ARBA" id="ARBA00023027"/>
    </source>
</evidence>
<dbReference type="NCBIfam" id="NF009467">
    <property type="entry name" value="PRK12826.1-3"/>
    <property type="match status" value="1"/>
</dbReference>
<accession>A0A6J7NFE4</accession>
<dbReference type="Gene3D" id="3.40.50.720">
    <property type="entry name" value="NAD(P)-binding Rossmann-like Domain"/>
    <property type="match status" value="1"/>
</dbReference>
<dbReference type="SMART" id="SM00822">
    <property type="entry name" value="PKS_KR"/>
    <property type="match status" value="1"/>
</dbReference>
<keyword evidence="2" id="KW-0560">Oxidoreductase</keyword>
<dbReference type="PROSITE" id="PS00061">
    <property type="entry name" value="ADH_SHORT"/>
    <property type="match status" value="1"/>
</dbReference>
<dbReference type="PANTHER" id="PTHR42760">
    <property type="entry name" value="SHORT-CHAIN DEHYDROGENASES/REDUCTASES FAMILY MEMBER"/>
    <property type="match status" value="1"/>
</dbReference>
<evidence type="ECO:0000256" key="2">
    <source>
        <dbReference type="ARBA" id="ARBA00023002"/>
    </source>
</evidence>
<dbReference type="FunFam" id="3.40.50.720:FF:000084">
    <property type="entry name" value="Short-chain dehydrogenase reductase"/>
    <property type="match status" value="1"/>
</dbReference>
<dbReference type="GO" id="GO:0016616">
    <property type="term" value="F:oxidoreductase activity, acting on the CH-OH group of donors, NAD or NADP as acceptor"/>
    <property type="evidence" value="ECO:0007669"/>
    <property type="project" value="UniProtKB-ARBA"/>
</dbReference>
<dbReference type="InterPro" id="IPR057326">
    <property type="entry name" value="KR_dom"/>
</dbReference>
<organism evidence="5">
    <name type="scientific">freshwater metagenome</name>
    <dbReference type="NCBI Taxonomy" id="449393"/>
    <lineage>
        <taxon>unclassified sequences</taxon>
        <taxon>metagenomes</taxon>
        <taxon>ecological metagenomes</taxon>
    </lineage>
</organism>
<protein>
    <submittedName>
        <fullName evidence="5">Unannotated protein</fullName>
    </submittedName>
</protein>
<dbReference type="PRINTS" id="PR00081">
    <property type="entry name" value="GDHRDH"/>
</dbReference>
<dbReference type="InterPro" id="IPR023985">
    <property type="entry name" value="SDR_subfam_1"/>
</dbReference>
<dbReference type="PANTHER" id="PTHR42760:SF133">
    <property type="entry name" value="3-OXOACYL-[ACYL-CARRIER-PROTEIN] REDUCTASE"/>
    <property type="match status" value="1"/>
</dbReference>
<evidence type="ECO:0000259" key="4">
    <source>
        <dbReference type="SMART" id="SM00822"/>
    </source>
</evidence>
<dbReference type="EMBL" id="CAFBOK010000167">
    <property type="protein sequence ID" value="CAB4991846.1"/>
    <property type="molecule type" value="Genomic_DNA"/>
</dbReference>
<keyword evidence="3" id="KW-0520">NAD</keyword>
<sequence>MGRLAGKVAFITGAARGQGRSHAVRMAEEGADVIISDICGPVGTSGVRPATPEDLAETVRLVEATGQRVIWDHVDVREPDALKALAKRGIDELGFITTVVANAGILNWARTHEMTQDQWQDVIDVNLTGAYNTVQAVLPHFLERGEGGCFIVISSAAGLKGQPFTLSYTAAKHGLVGIVNALAIEYGEYSIRANSIHQAGVTTPMGDVPGLGALIEERAFTVGPVFMNTMPVEFIEPIDVSNAVVYLASDEARYVTGLQMKVDAGLVGR</sequence>
<name>A0A6J7NFE4_9ZZZZ</name>
<proteinExistence type="inferred from homology"/>
<feature type="domain" description="Ketoreductase" evidence="4">
    <location>
        <begin position="7"/>
        <end position="202"/>
    </location>
</feature>
<evidence type="ECO:0000313" key="5">
    <source>
        <dbReference type="EMBL" id="CAB4991846.1"/>
    </source>
</evidence>
<dbReference type="InterPro" id="IPR036291">
    <property type="entry name" value="NAD(P)-bd_dom_sf"/>
</dbReference>
<evidence type="ECO:0000256" key="1">
    <source>
        <dbReference type="ARBA" id="ARBA00006484"/>
    </source>
</evidence>
<dbReference type="AlphaFoldDB" id="A0A6J7NFE4"/>
<dbReference type="NCBIfam" id="TIGR03971">
    <property type="entry name" value="SDR_subfam_1"/>
    <property type="match status" value="1"/>
</dbReference>
<dbReference type="SUPFAM" id="SSF51735">
    <property type="entry name" value="NAD(P)-binding Rossmann-fold domains"/>
    <property type="match status" value="1"/>
</dbReference>